<evidence type="ECO:0000313" key="2">
    <source>
        <dbReference type="Proteomes" id="UP000094526"/>
    </source>
</evidence>
<evidence type="ECO:0000313" key="1">
    <source>
        <dbReference type="EMBL" id="OCT54039.1"/>
    </source>
</evidence>
<keyword evidence="2" id="KW-1185">Reference proteome</keyword>
<dbReference type="EMBL" id="LGRB01000008">
    <property type="protein sequence ID" value="OCT54039.1"/>
    <property type="molecule type" value="Genomic_DNA"/>
</dbReference>
<proteinExistence type="predicted"/>
<organism evidence="1 2">
    <name type="scientific">Cladophialophora carrionii</name>
    <dbReference type="NCBI Taxonomy" id="86049"/>
    <lineage>
        <taxon>Eukaryota</taxon>
        <taxon>Fungi</taxon>
        <taxon>Dikarya</taxon>
        <taxon>Ascomycota</taxon>
        <taxon>Pezizomycotina</taxon>
        <taxon>Eurotiomycetes</taxon>
        <taxon>Chaetothyriomycetidae</taxon>
        <taxon>Chaetothyriales</taxon>
        <taxon>Herpotrichiellaceae</taxon>
        <taxon>Cladophialophora</taxon>
    </lineage>
</organism>
<dbReference type="VEuPathDB" id="FungiDB:CLCR_11049"/>
<dbReference type="AlphaFoldDB" id="A0A1C1CZP8"/>
<name>A0A1C1CZP8_9EURO</name>
<comment type="caution">
    <text evidence="1">The sequence shown here is derived from an EMBL/GenBank/DDBJ whole genome shotgun (WGS) entry which is preliminary data.</text>
</comment>
<sequence length="107" mass="12504">MGAACAIGHCQFTPQWLNSRWSPRHDQGYVPLWNRPINHDCWVPIVHITHTPYSYSYTSLICKQGNIIKVEDIRRRTQLEFLPSSRIPFEARRLTTEALLVHYIGTQ</sequence>
<protein>
    <submittedName>
        <fullName evidence="1">Uncharacterized protein</fullName>
    </submittedName>
</protein>
<reference evidence="2" key="1">
    <citation type="submission" date="2015-07" db="EMBL/GenBank/DDBJ databases">
        <authorList>
            <person name="Teixeira M.M."/>
            <person name="Souza R.C."/>
            <person name="Almeida L.G."/>
            <person name="Vicente V.A."/>
            <person name="de Hoog S."/>
            <person name="Bocca A.L."/>
            <person name="de Almeida S.R."/>
            <person name="Vasconcelos A.T."/>
            <person name="Felipe M.S."/>
        </authorList>
    </citation>
    <scope>NUCLEOTIDE SEQUENCE [LARGE SCALE GENOMIC DNA]</scope>
    <source>
        <strain evidence="2">KSF</strain>
    </source>
</reference>
<dbReference type="Proteomes" id="UP000094526">
    <property type="component" value="Unassembled WGS sequence"/>
</dbReference>
<accession>A0A1C1CZP8</accession>
<gene>
    <name evidence="1" type="ORF">CLCR_11049</name>
</gene>